<dbReference type="Proteomes" id="UP001596222">
    <property type="component" value="Unassembled WGS sequence"/>
</dbReference>
<evidence type="ECO:0000256" key="1">
    <source>
        <dbReference type="SAM" id="MobiDB-lite"/>
    </source>
</evidence>
<organism evidence="2 3">
    <name type="scientific">Streptomyces aureoversilis</name>
    <dbReference type="NCBI Taxonomy" id="67277"/>
    <lineage>
        <taxon>Bacteria</taxon>
        <taxon>Bacillati</taxon>
        <taxon>Actinomycetota</taxon>
        <taxon>Actinomycetes</taxon>
        <taxon>Kitasatosporales</taxon>
        <taxon>Streptomycetaceae</taxon>
        <taxon>Streptomyces</taxon>
    </lineage>
</organism>
<reference evidence="3" key="1">
    <citation type="journal article" date="2019" name="Int. J. Syst. Evol. Microbiol.">
        <title>The Global Catalogue of Microorganisms (GCM) 10K type strain sequencing project: providing services to taxonomists for standard genome sequencing and annotation.</title>
        <authorList>
            <consortium name="The Broad Institute Genomics Platform"/>
            <consortium name="The Broad Institute Genome Sequencing Center for Infectious Disease"/>
            <person name="Wu L."/>
            <person name="Ma J."/>
        </authorList>
    </citation>
    <scope>NUCLEOTIDE SEQUENCE [LARGE SCALE GENOMIC DNA]</scope>
    <source>
        <strain evidence="3">CGMCC 4.1641</strain>
    </source>
</reference>
<feature type="compositionally biased region" description="Basic and acidic residues" evidence="1">
    <location>
        <begin position="1"/>
        <end position="13"/>
    </location>
</feature>
<proteinExistence type="predicted"/>
<comment type="caution">
    <text evidence="2">The sequence shown here is derived from an EMBL/GenBank/DDBJ whole genome shotgun (WGS) entry which is preliminary data.</text>
</comment>
<evidence type="ECO:0000313" key="2">
    <source>
        <dbReference type="EMBL" id="MFC5148234.1"/>
    </source>
</evidence>
<accession>A0ABW0A416</accession>
<dbReference type="EMBL" id="JBHSKJ010000017">
    <property type="protein sequence ID" value="MFC5148234.1"/>
    <property type="molecule type" value="Genomic_DNA"/>
</dbReference>
<name>A0ABW0A416_9ACTN</name>
<dbReference type="RefSeq" id="WP_382047536.1">
    <property type="nucleotide sequence ID" value="NZ_JBHSKJ010000017.1"/>
</dbReference>
<evidence type="ECO:0000313" key="3">
    <source>
        <dbReference type="Proteomes" id="UP001596222"/>
    </source>
</evidence>
<gene>
    <name evidence="2" type="ORF">ACFPP6_26540</name>
</gene>
<protein>
    <submittedName>
        <fullName evidence="2">Uncharacterized protein</fullName>
    </submittedName>
</protein>
<keyword evidence="3" id="KW-1185">Reference proteome</keyword>
<feature type="region of interest" description="Disordered" evidence="1">
    <location>
        <begin position="1"/>
        <end position="23"/>
    </location>
</feature>
<sequence length="54" mass="6031">MPGRDVTDAEGTRPDPAVASSEGLFRHFVQAALAYRHRRDMHEEFSTSHPKPAP</sequence>